<feature type="transmembrane region" description="Helical" evidence="1">
    <location>
        <begin position="110"/>
        <end position="131"/>
    </location>
</feature>
<dbReference type="RefSeq" id="WP_345401220.1">
    <property type="nucleotide sequence ID" value="NZ_BAABHG010000012.1"/>
</dbReference>
<feature type="transmembrane region" description="Helical" evidence="1">
    <location>
        <begin position="12"/>
        <end position="36"/>
    </location>
</feature>
<organism evidence="2 3">
    <name type="scientific">Amycolatopsis samaneae</name>
    <dbReference type="NCBI Taxonomy" id="664691"/>
    <lineage>
        <taxon>Bacteria</taxon>
        <taxon>Bacillati</taxon>
        <taxon>Actinomycetota</taxon>
        <taxon>Actinomycetes</taxon>
        <taxon>Pseudonocardiales</taxon>
        <taxon>Pseudonocardiaceae</taxon>
        <taxon>Amycolatopsis</taxon>
    </lineage>
</organism>
<evidence type="ECO:0000313" key="3">
    <source>
        <dbReference type="Proteomes" id="UP001597419"/>
    </source>
</evidence>
<keyword evidence="3" id="KW-1185">Reference proteome</keyword>
<feature type="transmembrane region" description="Helical" evidence="1">
    <location>
        <begin position="56"/>
        <end position="73"/>
    </location>
</feature>
<feature type="transmembrane region" description="Helical" evidence="1">
    <location>
        <begin position="80"/>
        <end position="98"/>
    </location>
</feature>
<evidence type="ECO:0000256" key="1">
    <source>
        <dbReference type="SAM" id="Phobius"/>
    </source>
</evidence>
<name>A0ABW5GNB9_9PSEU</name>
<evidence type="ECO:0000313" key="2">
    <source>
        <dbReference type="EMBL" id="MFD2462257.1"/>
    </source>
</evidence>
<sequence length="149" mass="15313">MSVTPAPARLTVTQWLLLALLSLDAVLLALLELFFLPLRLDGTALPRMLGDLPMPLAILLGAVTTPLLVSAAGKLVRPGLSFVPLVVWVLVIFVVGLFGPGGDLVLIQDWRALLLLGASALPAALALGGGLGRARAAASARPAQGGKRG</sequence>
<dbReference type="Proteomes" id="UP001597419">
    <property type="component" value="Unassembled WGS sequence"/>
</dbReference>
<keyword evidence="1" id="KW-0472">Membrane</keyword>
<keyword evidence="1" id="KW-1133">Transmembrane helix</keyword>
<reference evidence="3" key="1">
    <citation type="journal article" date="2019" name="Int. J. Syst. Evol. Microbiol.">
        <title>The Global Catalogue of Microorganisms (GCM) 10K type strain sequencing project: providing services to taxonomists for standard genome sequencing and annotation.</title>
        <authorList>
            <consortium name="The Broad Institute Genomics Platform"/>
            <consortium name="The Broad Institute Genome Sequencing Center for Infectious Disease"/>
            <person name="Wu L."/>
            <person name="Ma J."/>
        </authorList>
    </citation>
    <scope>NUCLEOTIDE SEQUENCE [LARGE SCALE GENOMIC DNA]</scope>
    <source>
        <strain evidence="3">CGMCC 4.7643</strain>
    </source>
</reference>
<keyword evidence="1" id="KW-0812">Transmembrane</keyword>
<dbReference type="EMBL" id="JBHUKU010000015">
    <property type="protein sequence ID" value="MFD2462257.1"/>
    <property type="molecule type" value="Genomic_DNA"/>
</dbReference>
<gene>
    <name evidence="2" type="ORF">ACFSYJ_26870</name>
</gene>
<accession>A0ABW5GNB9</accession>
<proteinExistence type="predicted"/>
<protein>
    <submittedName>
        <fullName evidence="2">Uncharacterized protein</fullName>
    </submittedName>
</protein>
<comment type="caution">
    <text evidence="2">The sequence shown here is derived from an EMBL/GenBank/DDBJ whole genome shotgun (WGS) entry which is preliminary data.</text>
</comment>